<dbReference type="Proteomes" id="UP000476176">
    <property type="component" value="Unassembled WGS sequence"/>
</dbReference>
<reference evidence="1 2" key="1">
    <citation type="submission" date="2018-09" db="EMBL/GenBank/DDBJ databases">
        <title>Genomic investigation of the strawberry pathogen Phytophthora fragariae indicates pathogenicity is determined by transcriptional variation in three key races.</title>
        <authorList>
            <person name="Adams T.M."/>
            <person name="Armitage A.D."/>
            <person name="Sobczyk M.K."/>
            <person name="Bates H.J."/>
            <person name="Dunwell J.M."/>
            <person name="Nellist C.F."/>
            <person name="Harrison R.J."/>
        </authorList>
    </citation>
    <scope>NUCLEOTIDE SEQUENCE [LARGE SCALE GENOMIC DNA]</scope>
    <source>
        <strain evidence="1 2">BC-23</strain>
    </source>
</reference>
<protein>
    <submittedName>
        <fullName evidence="1">Uncharacterized protein</fullName>
    </submittedName>
</protein>
<gene>
    <name evidence="1" type="ORF">PF004_g19886</name>
</gene>
<comment type="caution">
    <text evidence="1">The sequence shown here is derived from an EMBL/GenBank/DDBJ whole genome shotgun (WGS) entry which is preliminary data.</text>
</comment>
<evidence type="ECO:0000313" key="1">
    <source>
        <dbReference type="EMBL" id="KAE9197247.1"/>
    </source>
</evidence>
<name>A0A6G0N953_9STRA</name>
<organism evidence="1 2">
    <name type="scientific">Phytophthora fragariae</name>
    <dbReference type="NCBI Taxonomy" id="53985"/>
    <lineage>
        <taxon>Eukaryota</taxon>
        <taxon>Sar</taxon>
        <taxon>Stramenopiles</taxon>
        <taxon>Oomycota</taxon>
        <taxon>Peronosporomycetes</taxon>
        <taxon>Peronosporales</taxon>
        <taxon>Peronosporaceae</taxon>
        <taxon>Phytophthora</taxon>
    </lineage>
</organism>
<evidence type="ECO:0000313" key="2">
    <source>
        <dbReference type="Proteomes" id="UP000476176"/>
    </source>
</evidence>
<proteinExistence type="predicted"/>
<accession>A0A6G0N953</accession>
<dbReference type="AlphaFoldDB" id="A0A6G0N953"/>
<sequence>MRAKHARAALVLFKPFRSVNDLVDGDIWNDNDWNCAYETWEIHRSSFITTIMANMGDYFKGRGERHNQDFALNEDEANELTDASESNNGCDGWVDCFNTNEAILEDEPSELDDYELCESSLMNPILCPSTSIPDDHVNAILKNFDDLDLLAPRASETAK</sequence>
<dbReference type="EMBL" id="QXGC01001722">
    <property type="protein sequence ID" value="KAE9197247.1"/>
    <property type="molecule type" value="Genomic_DNA"/>
</dbReference>